<organism evidence="2 3">
    <name type="scientific">Discostella pseudostelligera</name>
    <dbReference type="NCBI Taxonomy" id="259834"/>
    <lineage>
        <taxon>Eukaryota</taxon>
        <taxon>Sar</taxon>
        <taxon>Stramenopiles</taxon>
        <taxon>Ochrophyta</taxon>
        <taxon>Bacillariophyta</taxon>
        <taxon>Coscinodiscophyceae</taxon>
        <taxon>Thalassiosirophycidae</taxon>
        <taxon>Stephanodiscales</taxon>
        <taxon>Stephanodiscaceae</taxon>
        <taxon>Discostella</taxon>
    </lineage>
</organism>
<dbReference type="Pfam" id="PF00221">
    <property type="entry name" value="Lyase_aromatic"/>
    <property type="match status" value="1"/>
</dbReference>
<keyword evidence="3" id="KW-1185">Reference proteome</keyword>
<name>A0ABD3M0Q3_9STRA</name>
<sequence>MTQTILIGKARRITLDEVYALSCGEAKLEMTIPSDSGGGGDGEAADDANQTGKCGGVGAENEDEESSLALIAALKNLSLNSTTTTATTAGAKDAAARGELLSEGATIASLALLSLTLSQGRIIRGGDCAIQLSSALVDLVNAILLLREEETAGRGAGVMLPANGTEFASAVNALLLQSNQNGGLIAVEDKPYTGRLILLARVSLMLAQARLLSSKYVSDVLSSLSVERLGQYLSLDAYSTQNYDELRPHRGCIESASVLRACLQGSTLVNVTRKTVTSASSGAADGQSNQLLLLQESIKYSKTIPQYHGPAREAIIAACKTMELEMNCSESSSSEEDSVEVDDTVALLACKFALEGVIAMINGSVTRVEGTTTTMENATGTLAELATGLEAAVKELQSALENEAKSGCVFITEKLSEKEAELKAKENEKAKKRADAAASEGGTTANNATDKDEFDGMSEAQKAKILKKRAEKEAKAAAKRKAKEDKASGGQAALSSILSGYRRSLPNVIEIHQPIG</sequence>
<dbReference type="Gene3D" id="1.20.200.10">
    <property type="entry name" value="Fumarase/aspartase (Central domain)"/>
    <property type="match status" value="1"/>
</dbReference>
<accession>A0ABD3M0Q3</accession>
<protein>
    <submittedName>
        <fullName evidence="2">Uncharacterized protein</fullName>
    </submittedName>
</protein>
<evidence type="ECO:0000256" key="1">
    <source>
        <dbReference type="SAM" id="MobiDB-lite"/>
    </source>
</evidence>
<feature type="compositionally biased region" description="Basic and acidic residues" evidence="1">
    <location>
        <begin position="468"/>
        <end position="487"/>
    </location>
</feature>
<dbReference type="EMBL" id="JALLBG020000259">
    <property type="protein sequence ID" value="KAL3757578.1"/>
    <property type="molecule type" value="Genomic_DNA"/>
</dbReference>
<evidence type="ECO:0000313" key="3">
    <source>
        <dbReference type="Proteomes" id="UP001530293"/>
    </source>
</evidence>
<proteinExistence type="predicted"/>
<gene>
    <name evidence="2" type="ORF">ACHAWU_006023</name>
</gene>
<feature type="region of interest" description="Disordered" evidence="1">
    <location>
        <begin position="426"/>
        <end position="493"/>
    </location>
</feature>
<feature type="compositionally biased region" description="Basic and acidic residues" evidence="1">
    <location>
        <begin position="426"/>
        <end position="435"/>
    </location>
</feature>
<dbReference type="SUPFAM" id="SSF48557">
    <property type="entry name" value="L-aspartase-like"/>
    <property type="match status" value="1"/>
</dbReference>
<dbReference type="AlphaFoldDB" id="A0ABD3M0Q3"/>
<comment type="caution">
    <text evidence="2">The sequence shown here is derived from an EMBL/GenBank/DDBJ whole genome shotgun (WGS) entry which is preliminary data.</text>
</comment>
<dbReference type="InterPro" id="IPR008948">
    <property type="entry name" value="L-Aspartase-like"/>
</dbReference>
<reference evidence="2 3" key="1">
    <citation type="submission" date="2024-10" db="EMBL/GenBank/DDBJ databases">
        <title>Updated reference genomes for cyclostephanoid diatoms.</title>
        <authorList>
            <person name="Roberts W.R."/>
            <person name="Alverson A.J."/>
        </authorList>
    </citation>
    <scope>NUCLEOTIDE SEQUENCE [LARGE SCALE GENOMIC DNA]</scope>
    <source>
        <strain evidence="2 3">AJA232-27</strain>
    </source>
</reference>
<evidence type="ECO:0000313" key="2">
    <source>
        <dbReference type="EMBL" id="KAL3757578.1"/>
    </source>
</evidence>
<dbReference type="InterPro" id="IPR001106">
    <property type="entry name" value="Aromatic_Lyase"/>
</dbReference>
<dbReference type="Proteomes" id="UP001530293">
    <property type="component" value="Unassembled WGS sequence"/>
</dbReference>
<feature type="region of interest" description="Disordered" evidence="1">
    <location>
        <begin position="32"/>
        <end position="52"/>
    </location>
</feature>